<dbReference type="STRING" id="215243.A0A0D2DCA9"/>
<dbReference type="EMBL" id="KN847339">
    <property type="protein sequence ID" value="KIW40050.1"/>
    <property type="molecule type" value="Genomic_DNA"/>
</dbReference>
<dbReference type="GeneID" id="27360679"/>
<accession>A0A0D2DCA9</accession>
<reference evidence="5 6" key="1">
    <citation type="submission" date="2015-01" db="EMBL/GenBank/DDBJ databases">
        <title>The Genome Sequence of Exophiala oligosperma CBS72588.</title>
        <authorList>
            <consortium name="The Broad Institute Genomics Platform"/>
            <person name="Cuomo C."/>
            <person name="de Hoog S."/>
            <person name="Gorbushina A."/>
            <person name="Stielow B."/>
            <person name="Teixiera M."/>
            <person name="Abouelleil A."/>
            <person name="Chapman S.B."/>
            <person name="Priest M."/>
            <person name="Young S.K."/>
            <person name="Wortman J."/>
            <person name="Nusbaum C."/>
            <person name="Birren B."/>
        </authorList>
    </citation>
    <scope>NUCLEOTIDE SEQUENCE [LARGE SCALE GENOMIC DNA]</scope>
    <source>
        <strain evidence="5 6">CBS 72588</strain>
    </source>
</reference>
<dbReference type="HOGENOM" id="CLU_014251_1_1_1"/>
<feature type="domain" description="CPAF-like PDZ" evidence="4">
    <location>
        <begin position="172"/>
        <end position="298"/>
    </location>
</feature>
<evidence type="ECO:0000313" key="6">
    <source>
        <dbReference type="Proteomes" id="UP000053342"/>
    </source>
</evidence>
<evidence type="ECO:0000256" key="1">
    <source>
        <dbReference type="SAM" id="MobiDB-lite"/>
    </source>
</evidence>
<keyword evidence="6" id="KW-1185">Reference proteome</keyword>
<evidence type="ECO:0000259" key="3">
    <source>
        <dbReference type="Pfam" id="PF03572"/>
    </source>
</evidence>
<feature type="domain" description="Tail specific protease" evidence="3">
    <location>
        <begin position="379"/>
        <end position="588"/>
    </location>
</feature>
<evidence type="ECO:0000313" key="5">
    <source>
        <dbReference type="EMBL" id="KIW40050.1"/>
    </source>
</evidence>
<dbReference type="OrthoDB" id="27214at2759"/>
<feature type="signal peptide" evidence="2">
    <location>
        <begin position="1"/>
        <end position="19"/>
    </location>
</feature>
<sequence length="807" mass="84748">MISPRAAVSLLALGFVAKGQQTSSVLASTAANTPSIATASGTLPACAQVSSIQASYASTSPSATIGPLLAASLAHDCAASVPVVQEDAVKLIDGLAAMLEFQSTLEFLASPPDGYPMAAVNLTEKLAALRSSVKSGAIQKEMEFEGNLTLILASAHDGHLAFVPDGLSIFSYQSQFGPLVSVSMDGSRLPRIYFLADVRDYLSGGPNPPAVASINGADAAEYALAIGSNKSMIGGPQDPDAIYNNFFYSFNSGENSGPSLGTFTGMLLFYPGPSTSLTYENGTGVEKDNFALVNANFTGIVDGDSFYQKFLNATEKDARSSASATASVESATPTATASASASDSATKITQIDHYPTPTVISEDGSLSGYVFDDPGFEDLAVLALRQMSETAASSFQNSLTDYLDICRQQKKRNLIIDLSGNGGGSVGLGYDTFKQLFPSLIPYGASNSRAHEGFELLGRVITNLSTEALHEQPDNYTNFGDMGGTTVFAAETYLNDSLQAFSSFDDYYGPVQVPGHGQSTNLNRYNLSDPEYDESFSAIVISGYANESNLAPQPFEPENMIVLTDGNCGSTCTLLTHFLKWQGKVKSIAIGGRSQTGPMQTLGQVKGSQVIYFSNLIAITNLAYEVADNATLDAMKGTSLETIYNLGDYVTLRTASGGEKTNEISFNMRNNIAEGDTSYTPLQFVYEAADCRLFYTPEHVSSVGSIWATVAGQAFGTNGTKPYSLCVDGSTNHKSSLSGNATLFNDGNPTNVTDFIPDVTGGTDSQNSSSQDGTGSGDGSKANGAATFHVDGIYALCVAVFAALVAF</sequence>
<name>A0A0D2DCA9_9EURO</name>
<dbReference type="AlphaFoldDB" id="A0A0D2DCA9"/>
<keyword evidence="2" id="KW-0732">Signal</keyword>
<dbReference type="Pfam" id="PF23658">
    <property type="entry name" value="PDZ_CPAF_rel"/>
    <property type="match status" value="1"/>
</dbReference>
<dbReference type="GO" id="GO:0008236">
    <property type="term" value="F:serine-type peptidase activity"/>
    <property type="evidence" value="ECO:0007669"/>
    <property type="project" value="InterPro"/>
</dbReference>
<dbReference type="Gene3D" id="3.90.226.10">
    <property type="entry name" value="2-enoyl-CoA Hydratase, Chain A, domain 1"/>
    <property type="match status" value="1"/>
</dbReference>
<dbReference type="SUPFAM" id="SSF52096">
    <property type="entry name" value="ClpP/crotonase"/>
    <property type="match status" value="1"/>
</dbReference>
<dbReference type="Proteomes" id="UP000053342">
    <property type="component" value="Unassembled WGS sequence"/>
</dbReference>
<organism evidence="5 6">
    <name type="scientific">Exophiala oligosperma</name>
    <dbReference type="NCBI Taxonomy" id="215243"/>
    <lineage>
        <taxon>Eukaryota</taxon>
        <taxon>Fungi</taxon>
        <taxon>Dikarya</taxon>
        <taxon>Ascomycota</taxon>
        <taxon>Pezizomycotina</taxon>
        <taxon>Eurotiomycetes</taxon>
        <taxon>Chaetothyriomycetidae</taxon>
        <taxon>Chaetothyriales</taxon>
        <taxon>Herpotrichiellaceae</taxon>
        <taxon>Exophiala</taxon>
    </lineage>
</organism>
<evidence type="ECO:0000259" key="4">
    <source>
        <dbReference type="Pfam" id="PF23658"/>
    </source>
</evidence>
<feature type="compositionally biased region" description="Low complexity" evidence="1">
    <location>
        <begin position="760"/>
        <end position="773"/>
    </location>
</feature>
<dbReference type="GO" id="GO:0006508">
    <property type="term" value="P:proteolysis"/>
    <property type="evidence" value="ECO:0007669"/>
    <property type="project" value="InterPro"/>
</dbReference>
<dbReference type="Pfam" id="PF03572">
    <property type="entry name" value="Peptidase_S41"/>
    <property type="match status" value="1"/>
</dbReference>
<dbReference type="VEuPathDB" id="FungiDB:PV06_08605"/>
<proteinExistence type="predicted"/>
<dbReference type="PANTHER" id="PTHR37049">
    <property type="entry name" value="PEPTIDASE S41 FAMILY PROTEIN"/>
    <property type="match status" value="1"/>
</dbReference>
<protein>
    <submittedName>
        <fullName evidence="5">Uncharacterized protein</fullName>
    </submittedName>
</protein>
<dbReference type="InterPro" id="IPR029045">
    <property type="entry name" value="ClpP/crotonase-like_dom_sf"/>
</dbReference>
<dbReference type="InterPro" id="IPR052766">
    <property type="entry name" value="S41A_metabolite_peptidase"/>
</dbReference>
<dbReference type="InterPro" id="IPR005151">
    <property type="entry name" value="Tail-specific_protease"/>
</dbReference>
<dbReference type="RefSeq" id="XP_016260266.1">
    <property type="nucleotide sequence ID" value="XM_016409958.1"/>
</dbReference>
<dbReference type="InterPro" id="IPR056186">
    <property type="entry name" value="PDZ_CPAF-rel"/>
</dbReference>
<evidence type="ECO:0000256" key="2">
    <source>
        <dbReference type="SAM" id="SignalP"/>
    </source>
</evidence>
<gene>
    <name evidence="5" type="ORF">PV06_08605</name>
</gene>
<dbReference type="PANTHER" id="PTHR37049:SF4">
    <property type="entry name" value="RHODANESE DOMAIN-CONTAINING PROTEIN"/>
    <property type="match status" value="1"/>
</dbReference>
<feature type="compositionally biased region" description="Polar residues" evidence="1">
    <location>
        <begin position="740"/>
        <end position="753"/>
    </location>
</feature>
<feature type="region of interest" description="Disordered" evidence="1">
    <location>
        <begin position="740"/>
        <end position="781"/>
    </location>
</feature>
<feature type="chain" id="PRO_5002255735" evidence="2">
    <location>
        <begin position="20"/>
        <end position="807"/>
    </location>
</feature>